<keyword evidence="3" id="KW-1185">Reference proteome</keyword>
<feature type="domain" description="DUF5977" evidence="1">
    <location>
        <begin position="1339"/>
        <end position="1401"/>
    </location>
</feature>
<name>A0ABT3IM46_9BACT</name>
<gene>
    <name evidence="2" type="ORF">OL497_14095</name>
</gene>
<comment type="caution">
    <text evidence="2">The sequence shown here is derived from an EMBL/GenBank/DDBJ whole genome shotgun (WGS) entry which is preliminary data.</text>
</comment>
<accession>A0ABT3IM46</accession>
<dbReference type="EMBL" id="JAPDNS010000001">
    <property type="protein sequence ID" value="MCW3485036.1"/>
    <property type="molecule type" value="Genomic_DNA"/>
</dbReference>
<evidence type="ECO:0000313" key="3">
    <source>
        <dbReference type="Proteomes" id="UP001207742"/>
    </source>
</evidence>
<feature type="domain" description="DUF5977" evidence="1">
    <location>
        <begin position="1273"/>
        <end position="1336"/>
    </location>
</feature>
<dbReference type="InterPro" id="IPR046020">
    <property type="entry name" value="DUF5977"/>
</dbReference>
<dbReference type="RefSeq" id="WP_264731020.1">
    <property type="nucleotide sequence ID" value="NZ_JAPDNR010000001.1"/>
</dbReference>
<reference evidence="2 3" key="1">
    <citation type="submission" date="2022-10" db="EMBL/GenBank/DDBJ databases">
        <title>Chitinophaga nivalis PC15 sp. nov., isolated from Pyeongchang county, South Korea.</title>
        <authorList>
            <person name="Trinh H.N."/>
        </authorList>
    </citation>
    <scope>NUCLEOTIDE SEQUENCE [LARGE SCALE GENOMIC DNA]</scope>
    <source>
        <strain evidence="2 3">PC14</strain>
    </source>
</reference>
<evidence type="ECO:0000259" key="1">
    <source>
        <dbReference type="Pfam" id="PF19404"/>
    </source>
</evidence>
<evidence type="ECO:0000313" key="2">
    <source>
        <dbReference type="EMBL" id="MCW3485036.1"/>
    </source>
</evidence>
<sequence length="1457" mass="159633">MFSSGMKRCLLIVFILLNIIVVKAQRRSPFSEVSIASPTAASLGKFVDMPVSYHTGSPQINIPIYEIESGPLKLPISLSYHPSGLKVIEPAGWAGAGWTLNAGGVITRTVMGAPDEKGTGTIDSEFGHFSEFGYNSYLYTADIQDWAAFAEGRKDGEPDLFFFNFNGYSGKFYFSDDRLPILVPEQDLKIEYSYSGTGSISSFIITTPDGTRYFFGATPSAIDTDPVEITNPMTIENGYGYSTTVSSWYLNKIESNDKVFTINLSYLPESYSYFSWSTFPISSYDVLNNKKEYGLVKIFQSGVKLDKITFSNGHMDFIAGETRTDLGGLLREFTDDVNTNAKTLGAINISNDRNFCKRWQFFYTYFEDNQTGLPGSSININTDRKRLKLDSLQELSCSASITLPPYKFDYYVEKVSRRLTFGIDHWGFYNGATSNQRLIPTYKVDNQIVPAADRNAAWPAMRGGALRSISYPTGGNTDFEFEAHRANISYTRDSYVNDTYLSIGYDGSNPLTVSKVVTLPAGMYSATLSSSNQGSNANLSVQDANGNAAFAMIAYSDASGPSIVYKTAYLAAGTYTIYLSKDCSNPSGVMTGVGANASVYQRIPISYTVDTIVGGLRIKQVTTREPVSGKDMITAYSYKAGNVSSAVVYSRPIYVQTVRNDLIRDLGYWNPATGYERSCSPQGCVACGGYPYYVSPNSLRPMATTQGTHLGYSEVKVTRTGNGYSVYRYYTGVPLGSPPNDVAVLEVNTNDCNNSIGNFPPAPLPFVDLRGELSGENHFREDNELLNERFYNYSFSAPVATTPAFIATYFKNYTTTMILGTNYKLSTTKKIQSIVTENNYDPASDSYQSTITTNDFQSPNHHEATNTTTTNSLGEELVVKSKYAFDFRTNCDAVTDCTPSYKITCDNCYTTYRSDIANCDPAVPYCITSVFLKYQKCLAQARASYVSCRRTNFTDPVNAYSTCLQTTINNAGPELKPILSLQRNYENAAVEISSWKNGKLLKSAFTRYDFASNPAGQVVPDKYQLINLTAPSTAFTAAGTSGTGITKDTRYKDEKSNEYSNGSVVQSLGRDGIPKSYLYDYQNVLPIAIATNASIDQIAYTSFEADGRGGWNFSGSYVNDNTAPTGTRCYNLSSGALSKSGLTTSVTYIVSYWTKNTSALTVAGTQGSPVKGRTTNGWTYFEHKVTGVTTLAISGAAQIDEVKLYPNDAQMRTFTHAPLIGISSESDFKDQVTYYVYDDLGRLSLIKDMNGNIRKMICYNNSGQPEDCGGVLFSNAALSREYTRNNCGVGFIGSKVIYAVQKGKYTAATQATADALAKADTSTQGQNYANAKGTCSKSFPNAATSKSFTRNNCGENYDGSSVLYEVPEGKYRAATQLEADNLAKADMEANGPNYANQHGSCYCNKEGYKEISGRCEKGERIDGVEEVGGGRCRNFHMYKFSDGSTSGKYYGSDAVCP</sequence>
<organism evidence="2 3">
    <name type="scientific">Chitinophaga nivalis</name>
    <dbReference type="NCBI Taxonomy" id="2991709"/>
    <lineage>
        <taxon>Bacteria</taxon>
        <taxon>Pseudomonadati</taxon>
        <taxon>Bacteroidota</taxon>
        <taxon>Chitinophagia</taxon>
        <taxon>Chitinophagales</taxon>
        <taxon>Chitinophagaceae</taxon>
        <taxon>Chitinophaga</taxon>
    </lineage>
</organism>
<protein>
    <submittedName>
        <fullName evidence="2">DUF5977 domain-containing protein</fullName>
    </submittedName>
</protein>
<dbReference type="Pfam" id="PF19404">
    <property type="entry name" value="DUF5977"/>
    <property type="match status" value="2"/>
</dbReference>
<dbReference type="Proteomes" id="UP001207742">
    <property type="component" value="Unassembled WGS sequence"/>
</dbReference>
<proteinExistence type="predicted"/>